<dbReference type="AlphaFoldDB" id="A0A1Q9GZY5"/>
<evidence type="ECO:0000313" key="2">
    <source>
        <dbReference type="EMBL" id="BAX51655.1"/>
    </source>
</evidence>
<dbReference type="EMBL" id="AP018045">
    <property type="protein sequence ID" value="BAX51655.1"/>
    <property type="molecule type" value="Genomic_DNA"/>
</dbReference>
<evidence type="ECO:0000313" key="3">
    <source>
        <dbReference type="EMBL" id="QOD56348.1"/>
    </source>
</evidence>
<dbReference type="Pfam" id="PF06196">
    <property type="entry name" value="DUF997"/>
    <property type="match status" value="1"/>
</dbReference>
<sequence length="105" mass="12125">MKTLSARYRQAHREAKWAIGLALAYFIWWYVSAYAFAPTALPKAMPELYWGFPLWFLLACIIGPIVFTILCGLMVKFIYQDISLDIEPLESQPNDPNQTKGQEHE</sequence>
<evidence type="ECO:0000313" key="4">
    <source>
        <dbReference type="Proteomes" id="UP000218676"/>
    </source>
</evidence>
<dbReference type="PANTHER" id="PTHR39174:SF1">
    <property type="entry name" value="INNER MEMBRANE PROTEIN"/>
    <property type="match status" value="1"/>
</dbReference>
<dbReference type="RefSeq" id="WP_036764527.1">
    <property type="nucleotide sequence ID" value="NZ_AP018045.1"/>
</dbReference>
<feature type="transmembrane region" description="Helical" evidence="1">
    <location>
        <begin position="49"/>
        <end position="75"/>
    </location>
</feature>
<dbReference type="Proteomes" id="UP000218676">
    <property type="component" value="Chromosome 1"/>
</dbReference>
<dbReference type="InterPro" id="IPR010398">
    <property type="entry name" value="DUF997"/>
</dbReference>
<name>A0A1Q9GZY5_PHODP</name>
<reference evidence="4" key="2">
    <citation type="submission" date="2017-05" db="EMBL/GenBank/DDBJ databases">
        <title>Whole genome sequence of fish pathogenic bacteria, Photobacterium damselae subsp. piscicida, strain 91-197, isolated from hybrid striped bass (Morone sp.) in USA.</title>
        <authorList>
            <person name="Teru Y."/>
            <person name="Hikima J."/>
            <person name="Kono T."/>
            <person name="Sakai M."/>
            <person name="Takano T."/>
            <person name="Hawke J.P."/>
            <person name="Takeyama H."/>
            <person name="Aoki T."/>
        </authorList>
    </citation>
    <scope>NUCLEOTIDE SEQUENCE [LARGE SCALE GENOMIC DNA]</scope>
    <source>
        <strain evidence="4">91-197</strain>
    </source>
</reference>
<keyword evidence="1" id="KW-0472">Membrane</keyword>
<dbReference type="PANTHER" id="PTHR39174">
    <property type="entry name" value="INNER MEMBRANE PROTEIN-RELATED"/>
    <property type="match status" value="1"/>
</dbReference>
<accession>A0A1Q9GZY5</accession>
<gene>
    <name evidence="3" type="ORF">IC627_14370</name>
    <name evidence="2" type="ORF">PDPUS_1_00280</name>
</gene>
<keyword evidence="1" id="KW-1133">Transmembrane helix</keyword>
<organism evidence="2 4">
    <name type="scientific">Photobacterium damsela subsp. piscicida</name>
    <name type="common">Pasteurella piscicida</name>
    <dbReference type="NCBI Taxonomy" id="38294"/>
    <lineage>
        <taxon>Bacteria</taxon>
        <taxon>Pseudomonadati</taxon>
        <taxon>Pseudomonadota</taxon>
        <taxon>Gammaproteobacteria</taxon>
        <taxon>Vibrionales</taxon>
        <taxon>Vibrionaceae</taxon>
        <taxon>Photobacterium</taxon>
    </lineage>
</organism>
<keyword evidence="1" id="KW-0812">Transmembrane</keyword>
<reference evidence="2" key="1">
    <citation type="journal article" date="2017" name="Genome Announc.">
        <title>Whole-Genome Sequence of Photobacterium damselae subsp. piscicida Strain 91-197, Isolated from Hybrid Striped Bass (Morone sp.) in the United States.</title>
        <authorList>
            <person name="Teru Y."/>
            <person name="Hikima J."/>
            <person name="Kono T."/>
            <person name="Sakai M."/>
            <person name="Takano T."/>
            <person name="Hawke J.P."/>
            <person name="Takeyama H."/>
            <person name="Aoki T."/>
        </authorList>
    </citation>
    <scope>NUCLEOTIDE SEQUENCE</scope>
    <source>
        <strain evidence="2">91-197</strain>
    </source>
</reference>
<evidence type="ECO:0000313" key="5">
    <source>
        <dbReference type="Proteomes" id="UP000516656"/>
    </source>
</evidence>
<reference evidence="3 5" key="3">
    <citation type="submission" date="2020-09" db="EMBL/GenBank/DDBJ databases">
        <title>Complete, closed and curated genome sequences of Photobacterium damselae subsp. piscicida isolates from Australia indicate localised evolution and additional plasmid-borne pathogenicity mechanisms.</title>
        <authorList>
            <person name="Baseggio L."/>
            <person name="Silayeva O."/>
            <person name="Buller N."/>
            <person name="Landos M."/>
            <person name="Engelstaedter J."/>
            <person name="Barnes A.C."/>
        </authorList>
    </citation>
    <scope>NUCLEOTIDE SEQUENCE [LARGE SCALE GENOMIC DNA]</scope>
    <source>
        <strain evidence="3 5">AS-16-0540-1</strain>
    </source>
</reference>
<protein>
    <submittedName>
        <fullName evidence="3">YhdT family protein</fullName>
    </submittedName>
</protein>
<dbReference type="EMBL" id="CP061854">
    <property type="protein sequence ID" value="QOD56348.1"/>
    <property type="molecule type" value="Genomic_DNA"/>
</dbReference>
<feature type="transmembrane region" description="Helical" evidence="1">
    <location>
        <begin position="17"/>
        <end position="37"/>
    </location>
</feature>
<evidence type="ECO:0000256" key="1">
    <source>
        <dbReference type="SAM" id="Phobius"/>
    </source>
</evidence>
<proteinExistence type="predicted"/>
<dbReference type="Proteomes" id="UP000516656">
    <property type="component" value="Chromosome 1"/>
</dbReference>
<dbReference type="GeneID" id="93396512"/>